<dbReference type="InterPro" id="IPR050223">
    <property type="entry name" value="D-isomer_2-hydroxyacid_DH"/>
</dbReference>
<dbReference type="CDD" id="cd12168">
    <property type="entry name" value="Mand_dh_like"/>
    <property type="match status" value="1"/>
</dbReference>
<feature type="domain" description="D-isomer specific 2-hydroxyacid dehydrogenase NAD-binding" evidence="2">
    <location>
        <begin position="108"/>
        <end position="286"/>
    </location>
</feature>
<organism evidence="3 4">
    <name type="scientific">Apiospora phragmitis</name>
    <dbReference type="NCBI Taxonomy" id="2905665"/>
    <lineage>
        <taxon>Eukaryota</taxon>
        <taxon>Fungi</taxon>
        <taxon>Dikarya</taxon>
        <taxon>Ascomycota</taxon>
        <taxon>Pezizomycotina</taxon>
        <taxon>Sordariomycetes</taxon>
        <taxon>Xylariomycetidae</taxon>
        <taxon>Amphisphaeriales</taxon>
        <taxon>Apiosporaceae</taxon>
        <taxon>Apiospora</taxon>
    </lineage>
</organism>
<evidence type="ECO:0000259" key="2">
    <source>
        <dbReference type="Pfam" id="PF02826"/>
    </source>
</evidence>
<keyword evidence="1" id="KW-0560">Oxidoreductase</keyword>
<keyword evidence="4" id="KW-1185">Reference proteome</keyword>
<gene>
    <name evidence="3" type="ORF">PG994_015105</name>
</gene>
<reference evidence="3 4" key="1">
    <citation type="submission" date="2023-01" db="EMBL/GenBank/DDBJ databases">
        <title>Analysis of 21 Apiospora genomes using comparative genomics revels a genus with tremendous synthesis potential of carbohydrate active enzymes and secondary metabolites.</title>
        <authorList>
            <person name="Sorensen T."/>
        </authorList>
    </citation>
    <scope>NUCLEOTIDE SEQUENCE [LARGE SCALE GENOMIC DNA]</scope>
    <source>
        <strain evidence="3 4">CBS 135458</strain>
    </source>
</reference>
<dbReference type="SUPFAM" id="SSF51735">
    <property type="entry name" value="NAD(P)-binding Rossmann-fold domains"/>
    <property type="match status" value="1"/>
</dbReference>
<dbReference type="Proteomes" id="UP001480595">
    <property type="component" value="Unassembled WGS sequence"/>
</dbReference>
<protein>
    <recommendedName>
        <fullName evidence="2">D-isomer specific 2-hydroxyacid dehydrogenase NAD-binding domain-containing protein</fullName>
    </recommendedName>
</protein>
<dbReference type="GeneID" id="92099577"/>
<dbReference type="Pfam" id="PF02826">
    <property type="entry name" value="2-Hacid_dh_C"/>
    <property type="match status" value="1"/>
</dbReference>
<dbReference type="EMBL" id="JAQQWL010000016">
    <property type="protein sequence ID" value="KAK8038338.1"/>
    <property type="molecule type" value="Genomic_DNA"/>
</dbReference>
<dbReference type="InterPro" id="IPR006140">
    <property type="entry name" value="D-isomer_DH_NAD-bd"/>
</dbReference>
<dbReference type="SUPFAM" id="SSF52283">
    <property type="entry name" value="Formate/glycerate dehydrogenase catalytic domain-like"/>
    <property type="match status" value="1"/>
</dbReference>
<evidence type="ECO:0000313" key="3">
    <source>
        <dbReference type="EMBL" id="KAK8038338.1"/>
    </source>
</evidence>
<dbReference type="RefSeq" id="XP_066708190.1">
    <property type="nucleotide sequence ID" value="XM_066866514.1"/>
</dbReference>
<dbReference type="PANTHER" id="PTHR10996">
    <property type="entry name" value="2-HYDROXYACID DEHYDROGENASE-RELATED"/>
    <property type="match status" value="1"/>
</dbReference>
<evidence type="ECO:0000256" key="1">
    <source>
        <dbReference type="ARBA" id="ARBA00023002"/>
    </source>
</evidence>
<dbReference type="Gene3D" id="3.40.50.720">
    <property type="entry name" value="NAD(P)-binding Rossmann-like Domain"/>
    <property type="match status" value="2"/>
</dbReference>
<evidence type="ECO:0000313" key="4">
    <source>
        <dbReference type="Proteomes" id="UP001480595"/>
    </source>
</evidence>
<dbReference type="InterPro" id="IPR036291">
    <property type="entry name" value="NAD(P)-bd_dom_sf"/>
</dbReference>
<accession>A0ABR1SVI7</accession>
<name>A0ABR1SVI7_9PEZI</name>
<sequence>MSKPIVLHIGEPIKYNHEFYTNEFCERFHVVLNDCPDRNTFMQALKDRKYGDFSAIYRPHFQTGGEMGQWDEELIALLPASALGGRGIWYANGTGASDEAVSDTDLYMILSVFRNFTHSQLAARTCDPAQFEEAHRLIATISANPRGHVLGLVGLGRISKRLAHKARAALGMAIHYHDVVRSPPEVEWELGAVFHPTLPGLLAVVDCVSLHTPLTAATRDLMDESAFAAMMPGARLVNTSRGPLVNEDALVAALRSGRLAAAALDVHYHEPHLAAMENVTLTTHVGGGALDTRINFELNAMKNILAVVGERS</sequence>
<comment type="caution">
    <text evidence="3">The sequence shown here is derived from an EMBL/GenBank/DDBJ whole genome shotgun (WGS) entry which is preliminary data.</text>
</comment>
<dbReference type="PANTHER" id="PTHR10996:SF281">
    <property type="entry name" value="D-ISOMER SPECIFIC 2-HYDROXYACID DEHYDROGENASE NAD-BINDING DOMAIN-CONTAINING PROTEIN-RELATED"/>
    <property type="match status" value="1"/>
</dbReference>
<proteinExistence type="predicted"/>